<evidence type="ECO:0000313" key="1">
    <source>
        <dbReference type="Proteomes" id="UP000095286"/>
    </source>
</evidence>
<dbReference type="Proteomes" id="UP000095286">
    <property type="component" value="Unplaced"/>
</dbReference>
<sequence>MYNSRMININAEENEKIKVFRELDNEFRFNQGDLKIKFQDDPDSEPVVYSVHKDVMKANSGYWKNLLESELDMTEGMDPFRFEREPFRNLLELLYKGKCAIYEAKIPEFLRLLDYFSFKEVLNTAYAQTLPHISESNVLKLFLQFNSSILVNNANKEKVRDYMLENFGIVHKHTLFYLFREEHVLDLIKNDRININEKDLIDVLIRYSNNFHSHMELPIDSEERAKVLERLLKYVRFQHIDAEYIKSHFTVIKVLHRPAIQALKDIAVNAKTLSYQELPTEMRGPKRESY</sequence>
<name>A0AC35UAN0_9BILA</name>
<reference evidence="2" key="1">
    <citation type="submission" date="2016-11" db="UniProtKB">
        <authorList>
            <consortium name="WormBaseParasite"/>
        </authorList>
    </citation>
    <scope>IDENTIFICATION</scope>
    <source>
        <strain evidence="2">KR3021</strain>
    </source>
</reference>
<accession>A0AC35UAN0</accession>
<organism evidence="1 2">
    <name type="scientific">Rhabditophanes sp. KR3021</name>
    <dbReference type="NCBI Taxonomy" id="114890"/>
    <lineage>
        <taxon>Eukaryota</taxon>
        <taxon>Metazoa</taxon>
        <taxon>Ecdysozoa</taxon>
        <taxon>Nematoda</taxon>
        <taxon>Chromadorea</taxon>
        <taxon>Rhabditida</taxon>
        <taxon>Tylenchina</taxon>
        <taxon>Panagrolaimomorpha</taxon>
        <taxon>Strongyloidoidea</taxon>
        <taxon>Alloionematidae</taxon>
        <taxon>Rhabditophanes</taxon>
    </lineage>
</organism>
<proteinExistence type="predicted"/>
<dbReference type="WBParaSite" id="RSKR_0000957800.1">
    <property type="protein sequence ID" value="RSKR_0000957800.1"/>
    <property type="gene ID" value="RSKR_0000957800"/>
</dbReference>
<evidence type="ECO:0000313" key="2">
    <source>
        <dbReference type="WBParaSite" id="RSKR_0000957800.1"/>
    </source>
</evidence>
<protein>
    <submittedName>
        <fullName evidence="2">BTB domain-containing protein</fullName>
    </submittedName>
</protein>